<protein>
    <submittedName>
        <fullName evidence="6">Uncharacterized protein</fullName>
    </submittedName>
</protein>
<dbReference type="SUPFAM" id="SSF103647">
    <property type="entry name" value="TSP type-3 repeat"/>
    <property type="match status" value="1"/>
</dbReference>
<dbReference type="EMBL" id="MAYG01000001">
    <property type="protein sequence ID" value="OCA74411.1"/>
    <property type="molecule type" value="Genomic_DNA"/>
</dbReference>
<comment type="subcellular location">
    <subcellularLocation>
        <location evidence="1">Secreted</location>
    </subcellularLocation>
</comment>
<proteinExistence type="predicted"/>
<dbReference type="Proteomes" id="UP000093432">
    <property type="component" value="Unassembled WGS sequence"/>
</dbReference>
<dbReference type="AlphaFoldDB" id="A0A1B8ZS47"/>
<gene>
    <name evidence="6" type="ORF">BBI00_08745</name>
</gene>
<accession>A0A1B8ZS47</accession>
<dbReference type="OrthoDB" id="1245292at2"/>
<evidence type="ECO:0000313" key="6">
    <source>
        <dbReference type="EMBL" id="OCA74411.1"/>
    </source>
</evidence>
<dbReference type="GO" id="GO:0005509">
    <property type="term" value="F:calcium ion binding"/>
    <property type="evidence" value="ECO:0007669"/>
    <property type="project" value="InterPro"/>
</dbReference>
<dbReference type="CDD" id="cd15482">
    <property type="entry name" value="Sialidase_non-viral"/>
    <property type="match status" value="1"/>
</dbReference>
<dbReference type="InterPro" id="IPR028974">
    <property type="entry name" value="TSP_type-3_rpt"/>
</dbReference>
<evidence type="ECO:0000256" key="3">
    <source>
        <dbReference type="ARBA" id="ARBA00022729"/>
    </source>
</evidence>
<evidence type="ECO:0000256" key="1">
    <source>
        <dbReference type="ARBA" id="ARBA00004613"/>
    </source>
</evidence>
<keyword evidence="4" id="KW-0106">Calcium</keyword>
<reference evidence="7" key="1">
    <citation type="submission" date="2016-07" db="EMBL/GenBank/DDBJ databases">
        <authorList>
            <person name="Florea S."/>
            <person name="Webb J.S."/>
            <person name="Jaromczyk J."/>
            <person name="Schardl C.L."/>
        </authorList>
    </citation>
    <scope>NUCLEOTIDE SEQUENCE [LARGE SCALE GENOMIC DNA]</scope>
    <source>
        <strain evidence="7">CC-VM-7</strain>
    </source>
</reference>
<sequence>MKKLITLLLQFPFCLIFSQQTLGCKCIQFEKLKDSLSSSHFPFRPVTEQEALTPPFQYISVKYIKQNAHSKNIIDPVKQRTKDLPYDNFDAIYAIRQEEFDKKVSDIPIPLIVKTGQLNGTVAILYTTDSFLSNDYYLRISKDNGKTWKNYFTGLVANQHYFLKSNSGYPLWKDENHLQIEADITRMTQHHVYGASPEYAIVKDNALLTFDLSEILKDSDGDGINDIEENRKLFTNPYSKDTDGDGISDAEDNNPKYKTPENDFTKLLQGIMYGNYNITVHQNPFHEEFFIPLATFKEDLKKQREELPERKKDFVYSLDYRIIVTDDENLKGMEPIDEKIIFLTSKEYAEYSKFNYMNRFKTYYSKIFRCDDKKDTYIFMIEGTTTGLTYLIKRTAEGWKVDIINHWMS</sequence>
<dbReference type="Pfam" id="PF18884">
    <property type="entry name" value="TSP3_bac"/>
    <property type="match status" value="2"/>
</dbReference>
<dbReference type="InterPro" id="IPR059100">
    <property type="entry name" value="TSP3_bac"/>
</dbReference>
<evidence type="ECO:0000256" key="5">
    <source>
        <dbReference type="SAM" id="MobiDB-lite"/>
    </source>
</evidence>
<evidence type="ECO:0000256" key="2">
    <source>
        <dbReference type="ARBA" id="ARBA00022525"/>
    </source>
</evidence>
<feature type="region of interest" description="Disordered" evidence="5">
    <location>
        <begin position="238"/>
        <end position="260"/>
    </location>
</feature>
<keyword evidence="2" id="KW-0964">Secreted</keyword>
<dbReference type="STRING" id="651561.BBI00_08745"/>
<name>A0A1B8ZS47_9FLAO</name>
<comment type="caution">
    <text evidence="6">The sequence shown here is derived from an EMBL/GenBank/DDBJ whole genome shotgun (WGS) entry which is preliminary data.</text>
</comment>
<dbReference type="RefSeq" id="WP_065398400.1">
    <property type="nucleotide sequence ID" value="NZ_MAYG01000001.1"/>
</dbReference>
<evidence type="ECO:0000256" key="4">
    <source>
        <dbReference type="ARBA" id="ARBA00022837"/>
    </source>
</evidence>
<keyword evidence="3" id="KW-0732">Signal</keyword>
<evidence type="ECO:0000313" key="7">
    <source>
        <dbReference type="Proteomes" id="UP000093432"/>
    </source>
</evidence>
<organism evidence="6 7">
    <name type="scientific">Chryseobacterium arthrosphaerae</name>
    <dbReference type="NCBI Taxonomy" id="651561"/>
    <lineage>
        <taxon>Bacteria</taxon>
        <taxon>Pseudomonadati</taxon>
        <taxon>Bacteroidota</taxon>
        <taxon>Flavobacteriia</taxon>
        <taxon>Flavobacteriales</taxon>
        <taxon>Weeksellaceae</taxon>
        <taxon>Chryseobacterium group</taxon>
        <taxon>Chryseobacterium</taxon>
    </lineage>
</organism>
<dbReference type="Gene3D" id="4.10.1080.10">
    <property type="entry name" value="TSP type-3 repeat"/>
    <property type="match status" value="1"/>
</dbReference>